<dbReference type="PIRSF" id="PIRSF002703">
    <property type="entry name" value="Thaumatin"/>
    <property type="match status" value="1"/>
</dbReference>
<dbReference type="InterPro" id="IPR001938">
    <property type="entry name" value="Thaumatin"/>
</dbReference>
<feature type="disulfide bond" evidence="1">
    <location>
        <begin position="180"/>
        <end position="189"/>
    </location>
</feature>
<feature type="disulfide bond" evidence="1">
    <location>
        <begin position="190"/>
        <end position="200"/>
    </location>
</feature>
<gene>
    <name evidence="3" type="ORF">CHIRRI_LOCUS10480</name>
</gene>
<feature type="disulfide bond" evidence="1">
    <location>
        <begin position="148"/>
        <end position="234"/>
    </location>
</feature>
<sequence length="248" mass="27388">MQLQIILVLIGTLSLSLAHEFRLRNNCPFTVWPGLLGNPGKETPLRGGFQLNKYESKTFHVGRGWGGRIWPRRDCDGNGHCVSGDCGNKIECNGAGGVPPASLAEFTLDGWGDQDYYDVSLVDGYNLPIKINLIPGTYRKTNNGKYDCTPAGCYRDLNEICPNELAVKQNGWTVACKSACAAFNTDEYCCRGAHNTPQTCKSSNWPHNYPAIYKQACPEAYSYAYDDELSTFTCHGNPETGYEVVFCP</sequence>
<feature type="signal peptide" evidence="2">
    <location>
        <begin position="1"/>
        <end position="18"/>
    </location>
</feature>
<feature type="disulfide bond" evidence="1">
    <location>
        <begin position="161"/>
        <end position="176"/>
    </location>
</feature>
<keyword evidence="1" id="KW-1015">Disulfide bond</keyword>
<organism evidence="3 4">
    <name type="scientific">Chironomus riparius</name>
    <dbReference type="NCBI Taxonomy" id="315576"/>
    <lineage>
        <taxon>Eukaryota</taxon>
        <taxon>Metazoa</taxon>
        <taxon>Ecdysozoa</taxon>
        <taxon>Arthropoda</taxon>
        <taxon>Hexapoda</taxon>
        <taxon>Insecta</taxon>
        <taxon>Pterygota</taxon>
        <taxon>Neoptera</taxon>
        <taxon>Endopterygota</taxon>
        <taxon>Diptera</taxon>
        <taxon>Nematocera</taxon>
        <taxon>Chironomoidea</taxon>
        <taxon>Chironomidae</taxon>
        <taxon>Chironominae</taxon>
        <taxon>Chironomus</taxon>
    </lineage>
</organism>
<feature type="chain" id="PRO_5040510517" description="Thaumatin-like protein" evidence="2">
    <location>
        <begin position="19"/>
        <end position="248"/>
    </location>
</feature>
<keyword evidence="4" id="KW-1185">Reference proteome</keyword>
<feature type="disulfide bond" evidence="1">
    <location>
        <begin position="75"/>
        <end position="81"/>
    </location>
</feature>
<feature type="disulfide bond" evidence="1">
    <location>
        <begin position="86"/>
        <end position="92"/>
    </location>
</feature>
<feature type="disulfide bond" evidence="1">
    <location>
        <begin position="153"/>
        <end position="217"/>
    </location>
</feature>
<evidence type="ECO:0008006" key="5">
    <source>
        <dbReference type="Google" id="ProtNLM"/>
    </source>
</evidence>
<dbReference type="Pfam" id="PF00314">
    <property type="entry name" value="Thaumatin"/>
    <property type="match status" value="1"/>
</dbReference>
<proteinExistence type="predicted"/>
<reference evidence="3" key="1">
    <citation type="submission" date="2022-01" db="EMBL/GenBank/DDBJ databases">
        <authorList>
            <person name="King R."/>
        </authorList>
    </citation>
    <scope>NUCLEOTIDE SEQUENCE</scope>
</reference>
<dbReference type="AlphaFoldDB" id="A0A9N9S118"/>
<dbReference type="Proteomes" id="UP001153620">
    <property type="component" value="Chromosome 3"/>
</dbReference>
<dbReference type="SMART" id="SM00205">
    <property type="entry name" value="THN"/>
    <property type="match status" value="1"/>
</dbReference>
<accession>A0A9N9S118</accession>
<dbReference type="PANTHER" id="PTHR31013">
    <property type="entry name" value="THAUMATIN FAMILY PROTEIN-RELATED"/>
    <property type="match status" value="1"/>
</dbReference>
<dbReference type="PANTHER" id="PTHR31013:SF12">
    <property type="entry name" value="PATHOGENESIS-RELATED PROTEIN 5-LIKE"/>
    <property type="match status" value="1"/>
</dbReference>
<dbReference type="PRINTS" id="PR00347">
    <property type="entry name" value="THAUMATIN"/>
</dbReference>
<name>A0A9N9S118_9DIPT</name>
<protein>
    <recommendedName>
        <fullName evidence="5">Thaumatin-like protein</fullName>
    </recommendedName>
</protein>
<evidence type="ECO:0000256" key="1">
    <source>
        <dbReference type="PIRSR" id="PIRSR002703-1"/>
    </source>
</evidence>
<evidence type="ECO:0000256" key="2">
    <source>
        <dbReference type="SAM" id="SignalP"/>
    </source>
</evidence>
<dbReference type="SUPFAM" id="SSF49870">
    <property type="entry name" value="Osmotin, thaumatin-like protein"/>
    <property type="match status" value="1"/>
</dbReference>
<dbReference type="FunFam" id="2.60.110.10:FF:000004">
    <property type="entry name" value="THAUMATIN-LIKE PROTEIN 1"/>
    <property type="match status" value="1"/>
</dbReference>
<keyword evidence="2" id="KW-0732">Signal</keyword>
<dbReference type="Gene3D" id="2.60.110.10">
    <property type="entry name" value="Thaumatin"/>
    <property type="match status" value="1"/>
</dbReference>
<evidence type="ECO:0000313" key="3">
    <source>
        <dbReference type="EMBL" id="CAG9807634.1"/>
    </source>
</evidence>
<feature type="disulfide bond" evidence="1">
    <location>
        <begin position="27"/>
        <end position="247"/>
    </location>
</feature>
<dbReference type="PROSITE" id="PS51367">
    <property type="entry name" value="THAUMATIN_2"/>
    <property type="match status" value="1"/>
</dbReference>
<evidence type="ECO:0000313" key="4">
    <source>
        <dbReference type="Proteomes" id="UP001153620"/>
    </source>
</evidence>
<reference evidence="3" key="2">
    <citation type="submission" date="2022-10" db="EMBL/GenBank/DDBJ databases">
        <authorList>
            <consortium name="ENA_rothamsted_submissions"/>
            <consortium name="culmorum"/>
            <person name="King R."/>
        </authorList>
    </citation>
    <scope>NUCLEOTIDE SEQUENCE</scope>
</reference>
<dbReference type="OrthoDB" id="430315at2759"/>
<dbReference type="InterPro" id="IPR037176">
    <property type="entry name" value="Osmotin/thaumatin-like_sf"/>
</dbReference>
<dbReference type="CDD" id="cd09218">
    <property type="entry name" value="TLP-PA"/>
    <property type="match status" value="1"/>
</dbReference>
<dbReference type="EMBL" id="OU895879">
    <property type="protein sequence ID" value="CAG9807634.1"/>
    <property type="molecule type" value="Genomic_DNA"/>
</dbReference>